<dbReference type="InterPro" id="IPR031044">
    <property type="entry name" value="Small_Trp_rich"/>
</dbReference>
<keyword evidence="4" id="KW-1185">Reference proteome</keyword>
<feature type="transmembrane region" description="Helical" evidence="2">
    <location>
        <begin position="24"/>
        <end position="42"/>
    </location>
</feature>
<evidence type="ECO:0000313" key="3">
    <source>
        <dbReference type="EMBL" id="MDR6537688.1"/>
    </source>
</evidence>
<dbReference type="NCBIfam" id="TIGR04438">
    <property type="entry name" value="small_Trp_rich"/>
    <property type="match status" value="1"/>
</dbReference>
<evidence type="ECO:0000256" key="1">
    <source>
        <dbReference type="SAM" id="MobiDB-lite"/>
    </source>
</evidence>
<sequence>MWFLLLGLLGVALKYFEVGFVAQWSWWVVLVPFALAAAWWTWADASGYTKRKVIERENERRQARIDRQRSQMGLLTSRSNRRRRGR</sequence>
<evidence type="ECO:0000313" key="4">
    <source>
        <dbReference type="Proteomes" id="UP001184230"/>
    </source>
</evidence>
<dbReference type="RefSeq" id="WP_309903793.1">
    <property type="nucleotide sequence ID" value="NZ_JAVDRF010000007.1"/>
</dbReference>
<proteinExistence type="predicted"/>
<dbReference type="Proteomes" id="UP001184230">
    <property type="component" value="Unassembled WGS sequence"/>
</dbReference>
<comment type="caution">
    <text evidence="3">The sequence shown here is derived from an EMBL/GenBank/DDBJ whole genome shotgun (WGS) entry which is preliminary data.</text>
</comment>
<name>A0ABU1NH50_9BURK</name>
<feature type="compositionally biased region" description="Basic and acidic residues" evidence="1">
    <location>
        <begin position="58"/>
        <end position="69"/>
    </location>
</feature>
<organism evidence="3 4">
    <name type="scientific">Variovorax soli</name>
    <dbReference type="NCBI Taxonomy" id="376815"/>
    <lineage>
        <taxon>Bacteria</taxon>
        <taxon>Pseudomonadati</taxon>
        <taxon>Pseudomonadota</taxon>
        <taxon>Betaproteobacteria</taxon>
        <taxon>Burkholderiales</taxon>
        <taxon>Comamonadaceae</taxon>
        <taxon>Variovorax</taxon>
    </lineage>
</organism>
<accession>A0ABU1NH50</accession>
<dbReference type="EMBL" id="JAVDRF010000007">
    <property type="protein sequence ID" value="MDR6537688.1"/>
    <property type="molecule type" value="Genomic_DNA"/>
</dbReference>
<keyword evidence="2" id="KW-0812">Transmembrane</keyword>
<gene>
    <name evidence="3" type="ORF">J2739_003469</name>
</gene>
<reference evidence="3 4" key="1">
    <citation type="submission" date="2023-07" db="EMBL/GenBank/DDBJ databases">
        <title>Sorghum-associated microbial communities from plants grown in Nebraska, USA.</title>
        <authorList>
            <person name="Schachtman D."/>
        </authorList>
    </citation>
    <scope>NUCLEOTIDE SEQUENCE [LARGE SCALE GENOMIC DNA]</scope>
    <source>
        <strain evidence="3 4">DS1781</strain>
    </source>
</reference>
<evidence type="ECO:0000256" key="2">
    <source>
        <dbReference type="SAM" id="Phobius"/>
    </source>
</evidence>
<keyword evidence="2" id="KW-0472">Membrane</keyword>
<protein>
    <submittedName>
        <fullName evidence="3">Small Trp-rich protein</fullName>
    </submittedName>
</protein>
<feature type="region of interest" description="Disordered" evidence="1">
    <location>
        <begin position="58"/>
        <end position="86"/>
    </location>
</feature>
<keyword evidence="2" id="KW-1133">Transmembrane helix</keyword>